<dbReference type="AlphaFoldDB" id="A0AAW2RUG2"/>
<accession>A0AAW2RUG2</accession>
<evidence type="ECO:0000256" key="1">
    <source>
        <dbReference type="SAM" id="MobiDB-lite"/>
    </source>
</evidence>
<protein>
    <recommendedName>
        <fullName evidence="2">DUF4283 domain-containing protein</fullName>
    </recommendedName>
</protein>
<reference evidence="3" key="1">
    <citation type="submission" date="2020-06" db="EMBL/GenBank/DDBJ databases">
        <authorList>
            <person name="Li T."/>
            <person name="Hu X."/>
            <person name="Zhang T."/>
            <person name="Song X."/>
            <person name="Zhang H."/>
            <person name="Dai N."/>
            <person name="Sheng W."/>
            <person name="Hou X."/>
            <person name="Wei L."/>
        </authorList>
    </citation>
    <scope>NUCLEOTIDE SEQUENCE</scope>
    <source>
        <strain evidence="3">G02</strain>
        <tissue evidence="3">Leaf</tissue>
    </source>
</reference>
<feature type="compositionally biased region" description="Polar residues" evidence="1">
    <location>
        <begin position="184"/>
        <end position="202"/>
    </location>
</feature>
<comment type="caution">
    <text evidence="3">The sequence shown here is derived from an EMBL/GenBank/DDBJ whole genome shotgun (WGS) entry which is preliminary data.</text>
</comment>
<reference evidence="3" key="2">
    <citation type="journal article" date="2024" name="Plant">
        <title>Genomic evolution and insights into agronomic trait innovations of Sesamum species.</title>
        <authorList>
            <person name="Miao H."/>
            <person name="Wang L."/>
            <person name="Qu L."/>
            <person name="Liu H."/>
            <person name="Sun Y."/>
            <person name="Le M."/>
            <person name="Wang Q."/>
            <person name="Wei S."/>
            <person name="Zheng Y."/>
            <person name="Lin W."/>
            <person name="Duan Y."/>
            <person name="Cao H."/>
            <person name="Xiong S."/>
            <person name="Wang X."/>
            <person name="Wei L."/>
            <person name="Li C."/>
            <person name="Ma Q."/>
            <person name="Ju M."/>
            <person name="Zhao R."/>
            <person name="Li G."/>
            <person name="Mu C."/>
            <person name="Tian Q."/>
            <person name="Mei H."/>
            <person name="Zhang T."/>
            <person name="Gao T."/>
            <person name="Zhang H."/>
        </authorList>
    </citation>
    <scope>NUCLEOTIDE SEQUENCE</scope>
    <source>
        <strain evidence="3">G02</strain>
    </source>
</reference>
<gene>
    <name evidence="3" type="ORF">Sradi_2778000</name>
</gene>
<feature type="domain" description="DUF4283" evidence="2">
    <location>
        <begin position="8"/>
        <end position="63"/>
    </location>
</feature>
<evidence type="ECO:0000313" key="3">
    <source>
        <dbReference type="EMBL" id="KAL0383837.1"/>
    </source>
</evidence>
<dbReference type="PANTHER" id="PTHR31286:SF179">
    <property type="entry name" value="RNASE H TYPE-1 DOMAIN-CONTAINING PROTEIN"/>
    <property type="match status" value="1"/>
</dbReference>
<dbReference type="Pfam" id="PF14111">
    <property type="entry name" value="DUF4283"/>
    <property type="match status" value="1"/>
</dbReference>
<proteinExistence type="predicted"/>
<dbReference type="PANTHER" id="PTHR31286">
    <property type="entry name" value="GLYCINE-RICH CELL WALL STRUCTURAL PROTEIN 1.8-LIKE"/>
    <property type="match status" value="1"/>
</dbReference>
<evidence type="ECO:0000259" key="2">
    <source>
        <dbReference type="Pfam" id="PF14111"/>
    </source>
</evidence>
<dbReference type="InterPro" id="IPR025558">
    <property type="entry name" value="DUF4283"/>
</dbReference>
<sequence length="439" mass="49072">MHHLLTELGLIGKFTVSMINSKHILINLTNESDFSRLWLRRIWYLKGFPMRVFKWSPTFTPTQESSIVPIWVSLPELPAHLIRKDVMFVIANIIGTPLQIDSSKLSKARVCVEIDLLKPLIQEVDLQICGETIVQKVEYEQVPLYCSLCQHVGHQGSECYSKGNAPKPTRTRVDGRKRGAIELKQQQQGKEGSECSKTTEPQSRYVPVSVTAENETTHDEHYAQVDVNVTDITIGGLEIENNLHEIVAHTGGAENLGQVIDSNIVINYADEDSCVENEEHNIDENAMAKNDIDKNGVVSFGTLILRPDEFVCDLVKRSLWMKVDCVLRISETLKQFGVVMKGIEEDVEQVIKRNQLALEGFFSWVELECWEWAGAQGAGLGWGWRVGLGWTARLTVLRVGLADGLLGLEALNWAVCDMGWALVDFCGWASGLGAEQLLG</sequence>
<dbReference type="InterPro" id="IPR040256">
    <property type="entry name" value="At4g02000-like"/>
</dbReference>
<feature type="region of interest" description="Disordered" evidence="1">
    <location>
        <begin position="184"/>
        <end position="203"/>
    </location>
</feature>
<name>A0AAW2RUG2_SESRA</name>
<organism evidence="3">
    <name type="scientific">Sesamum radiatum</name>
    <name type="common">Black benniseed</name>
    <dbReference type="NCBI Taxonomy" id="300843"/>
    <lineage>
        <taxon>Eukaryota</taxon>
        <taxon>Viridiplantae</taxon>
        <taxon>Streptophyta</taxon>
        <taxon>Embryophyta</taxon>
        <taxon>Tracheophyta</taxon>
        <taxon>Spermatophyta</taxon>
        <taxon>Magnoliopsida</taxon>
        <taxon>eudicotyledons</taxon>
        <taxon>Gunneridae</taxon>
        <taxon>Pentapetalae</taxon>
        <taxon>asterids</taxon>
        <taxon>lamiids</taxon>
        <taxon>Lamiales</taxon>
        <taxon>Pedaliaceae</taxon>
        <taxon>Sesamum</taxon>
    </lineage>
</organism>
<dbReference type="EMBL" id="JACGWJ010000012">
    <property type="protein sequence ID" value="KAL0383837.1"/>
    <property type="molecule type" value="Genomic_DNA"/>
</dbReference>